<sequence>MAFVLLLVFSTLSSSAPTVNQSNMDPHLSHPVLRDVPNGPEFVRYRTTSQIVWACLSTIFACSWVAIHPNIPGPHDSGFQKFRRRITMMNATILALEFIVLWALRQRTVAKRTKKRFNDKYFGGVDPEAVSCISQIKQWFKSPPPAPAPGWTLTHAFFVQMGGLMAYHDGEPVKVLTFERLVQSIDRGEVDIPQIFIEEISDKSKGDLLSKSAVVVQTSWFVAQCVTRWWSHLPLSDLEVFTLGFAALNAFVFWIWWHKPQGVMVPIRVVLKQAPKQDPVATLPESPKPLPTIADKSNGSQTEDASEYLFDKESRCFPRVAWPLWQKRLREKCESIGPSPFFHCVCFYISLPFLFLFTLIHWITRTAVKTIMVWHYPVKSGTKEVLVAEPTKHS</sequence>
<evidence type="ECO:0000256" key="1">
    <source>
        <dbReference type="SAM" id="MobiDB-lite"/>
    </source>
</evidence>
<dbReference type="AlphaFoldDB" id="A0A8H5FXZ9"/>
<evidence type="ECO:0000256" key="2">
    <source>
        <dbReference type="SAM" id="Phobius"/>
    </source>
</evidence>
<dbReference type="PANTHER" id="PTHR35043:SF7">
    <property type="entry name" value="TRANSCRIPTION FACTOR DOMAIN-CONTAINING PROTEIN"/>
    <property type="match status" value="1"/>
</dbReference>
<keyword evidence="2" id="KW-0472">Membrane</keyword>
<evidence type="ECO:0000313" key="5">
    <source>
        <dbReference type="Proteomes" id="UP000559027"/>
    </source>
</evidence>
<feature type="signal peptide" evidence="3">
    <location>
        <begin position="1"/>
        <end position="15"/>
    </location>
</feature>
<dbReference type="PANTHER" id="PTHR35043">
    <property type="entry name" value="TRANSCRIPTION FACTOR DOMAIN-CONTAINING PROTEIN"/>
    <property type="match status" value="1"/>
</dbReference>
<keyword evidence="5" id="KW-1185">Reference proteome</keyword>
<evidence type="ECO:0000313" key="4">
    <source>
        <dbReference type="EMBL" id="KAF5353860.1"/>
    </source>
</evidence>
<keyword evidence="3" id="KW-0732">Signal</keyword>
<gene>
    <name evidence="4" type="ORF">D9756_007242</name>
</gene>
<dbReference type="OrthoDB" id="9451547at2759"/>
<feature type="transmembrane region" description="Helical" evidence="2">
    <location>
        <begin position="86"/>
        <end position="104"/>
    </location>
</feature>
<proteinExistence type="predicted"/>
<accession>A0A8H5FXZ9</accession>
<comment type="caution">
    <text evidence="4">The sequence shown here is derived from an EMBL/GenBank/DDBJ whole genome shotgun (WGS) entry which is preliminary data.</text>
</comment>
<protein>
    <submittedName>
        <fullName evidence="4">Uncharacterized protein</fullName>
    </submittedName>
</protein>
<keyword evidence="2" id="KW-0812">Transmembrane</keyword>
<organism evidence="4 5">
    <name type="scientific">Leucocoprinus leucothites</name>
    <dbReference type="NCBI Taxonomy" id="201217"/>
    <lineage>
        <taxon>Eukaryota</taxon>
        <taxon>Fungi</taxon>
        <taxon>Dikarya</taxon>
        <taxon>Basidiomycota</taxon>
        <taxon>Agaricomycotina</taxon>
        <taxon>Agaricomycetes</taxon>
        <taxon>Agaricomycetidae</taxon>
        <taxon>Agaricales</taxon>
        <taxon>Agaricineae</taxon>
        <taxon>Agaricaceae</taxon>
        <taxon>Leucocoprinus</taxon>
    </lineage>
</organism>
<feature type="chain" id="PRO_5034570075" evidence="3">
    <location>
        <begin position="16"/>
        <end position="394"/>
    </location>
</feature>
<reference evidence="4 5" key="1">
    <citation type="journal article" date="2020" name="ISME J.">
        <title>Uncovering the hidden diversity of litter-decomposition mechanisms in mushroom-forming fungi.</title>
        <authorList>
            <person name="Floudas D."/>
            <person name="Bentzer J."/>
            <person name="Ahren D."/>
            <person name="Johansson T."/>
            <person name="Persson P."/>
            <person name="Tunlid A."/>
        </authorList>
    </citation>
    <scope>NUCLEOTIDE SEQUENCE [LARGE SCALE GENOMIC DNA]</scope>
    <source>
        <strain evidence="4 5">CBS 146.42</strain>
    </source>
</reference>
<dbReference type="Proteomes" id="UP000559027">
    <property type="component" value="Unassembled WGS sequence"/>
</dbReference>
<feature type="region of interest" description="Disordered" evidence="1">
    <location>
        <begin position="279"/>
        <end position="302"/>
    </location>
</feature>
<evidence type="ECO:0000256" key="3">
    <source>
        <dbReference type="SAM" id="SignalP"/>
    </source>
</evidence>
<dbReference type="EMBL" id="JAACJO010000009">
    <property type="protein sequence ID" value="KAF5353860.1"/>
    <property type="molecule type" value="Genomic_DNA"/>
</dbReference>
<feature type="transmembrane region" description="Helical" evidence="2">
    <location>
        <begin position="340"/>
        <end position="363"/>
    </location>
</feature>
<name>A0A8H5FXZ9_9AGAR</name>
<keyword evidence="2" id="KW-1133">Transmembrane helix</keyword>
<feature type="transmembrane region" description="Helical" evidence="2">
    <location>
        <begin position="238"/>
        <end position="257"/>
    </location>
</feature>